<evidence type="ECO:0000313" key="1">
    <source>
        <dbReference type="EMBL" id="MBV4514916.1"/>
    </source>
</evidence>
<name>A0ACC5UKK2_9PSED</name>
<organism evidence="1 2">
    <name type="scientific">Pseudomonas kurunegalensis</name>
    <dbReference type="NCBI Taxonomy" id="485880"/>
    <lineage>
        <taxon>Bacteria</taxon>
        <taxon>Pseudomonadati</taxon>
        <taxon>Pseudomonadota</taxon>
        <taxon>Gammaproteobacteria</taxon>
        <taxon>Pseudomonadales</taxon>
        <taxon>Pseudomonadaceae</taxon>
        <taxon>Pseudomonas</taxon>
    </lineage>
</organism>
<evidence type="ECO:0000313" key="2">
    <source>
        <dbReference type="Proteomes" id="UP000624243"/>
    </source>
</evidence>
<sequence>MDEIYKILIAAAVGFALNPFTEIIKKRIDIQHNHKKLNTKISTTITTLGNAITTLNKTCAQREAFLGSPFLSNEPFMLPYLDIPEMKDDFERAYPALSKNQRSLISLGIHGMSAVKKFEDKISKFEEDLRTKLNDTVYTSETDIKADHDKFYKRILACEKATLYSLITIRENFKLAASNKPQLYTDLENFKSAEQELGISINKSWWPNLLKQ</sequence>
<reference evidence="1 2" key="1">
    <citation type="journal article" date="2020" name="Microorganisms">
        <title>Reliable Identification of Environmental Pseudomonas Isolates Using the rpoD Gene.</title>
        <authorList>
            <consortium name="The Broad Institute Genome Sequencing Platform"/>
            <person name="Girard L."/>
            <person name="Lood C."/>
            <person name="Rokni-Zadeh H."/>
            <person name="van Noort V."/>
            <person name="Lavigne R."/>
            <person name="De Mot R."/>
        </authorList>
    </citation>
    <scope>NUCLEOTIDE SEQUENCE [LARGE SCALE GENOMIC DNA]</scope>
    <source>
        <strain evidence="1 2">RW1P2</strain>
    </source>
</reference>
<protein>
    <submittedName>
        <fullName evidence="1">Uncharacterized protein</fullName>
    </submittedName>
</protein>
<dbReference type="EMBL" id="JABWSB020000003">
    <property type="protein sequence ID" value="MBV4514916.1"/>
    <property type="molecule type" value="Genomic_DNA"/>
</dbReference>
<proteinExistence type="predicted"/>
<accession>A0ACC5UKK2</accession>
<comment type="caution">
    <text evidence="1">The sequence shown here is derived from an EMBL/GenBank/DDBJ whole genome shotgun (WGS) entry which is preliminary data.</text>
</comment>
<gene>
    <name evidence="1" type="ORF">HU758_006835</name>
</gene>
<keyword evidence="2" id="KW-1185">Reference proteome</keyword>
<dbReference type="Proteomes" id="UP000624243">
    <property type="component" value="Unassembled WGS sequence"/>
</dbReference>